<reference evidence="3" key="1">
    <citation type="journal article" date="2023" name="Nat. Commun.">
        <title>Diploid and tetraploid genomes of Acorus and the evolution of monocots.</title>
        <authorList>
            <person name="Ma L."/>
            <person name="Liu K.W."/>
            <person name="Li Z."/>
            <person name="Hsiao Y.Y."/>
            <person name="Qi Y."/>
            <person name="Fu T."/>
            <person name="Tang G.D."/>
            <person name="Zhang D."/>
            <person name="Sun W.H."/>
            <person name="Liu D.K."/>
            <person name="Li Y."/>
            <person name="Chen G.Z."/>
            <person name="Liu X.D."/>
            <person name="Liao X.Y."/>
            <person name="Jiang Y.T."/>
            <person name="Yu X."/>
            <person name="Hao Y."/>
            <person name="Huang J."/>
            <person name="Zhao X.W."/>
            <person name="Ke S."/>
            <person name="Chen Y.Y."/>
            <person name="Wu W.L."/>
            <person name="Hsu J.L."/>
            <person name="Lin Y.F."/>
            <person name="Huang M.D."/>
            <person name="Li C.Y."/>
            <person name="Huang L."/>
            <person name="Wang Z.W."/>
            <person name="Zhao X."/>
            <person name="Zhong W.Y."/>
            <person name="Peng D.H."/>
            <person name="Ahmad S."/>
            <person name="Lan S."/>
            <person name="Zhang J.S."/>
            <person name="Tsai W.C."/>
            <person name="Van de Peer Y."/>
            <person name="Liu Z.J."/>
        </authorList>
    </citation>
    <scope>NUCLEOTIDE SEQUENCE</scope>
    <source>
        <strain evidence="3">SCP</strain>
    </source>
</reference>
<keyword evidence="4" id="KW-1185">Reference proteome</keyword>
<evidence type="ECO:0000259" key="2">
    <source>
        <dbReference type="Pfam" id="PF00226"/>
    </source>
</evidence>
<dbReference type="GO" id="GO:0005783">
    <property type="term" value="C:endoplasmic reticulum"/>
    <property type="evidence" value="ECO:0007669"/>
    <property type="project" value="UniProtKB-ARBA"/>
</dbReference>
<dbReference type="InterPro" id="IPR036869">
    <property type="entry name" value="J_dom_sf"/>
</dbReference>
<protein>
    <recommendedName>
        <fullName evidence="2">J domain-containing protein</fullName>
    </recommendedName>
</protein>
<comment type="caution">
    <text evidence="3">The sequence shown here is derived from an EMBL/GenBank/DDBJ whole genome shotgun (WGS) entry which is preliminary data.</text>
</comment>
<evidence type="ECO:0000313" key="3">
    <source>
        <dbReference type="EMBL" id="KAK1264179.1"/>
    </source>
</evidence>
<feature type="chain" id="PRO_5043406826" description="J domain-containing protein" evidence="1">
    <location>
        <begin position="28"/>
        <end position="111"/>
    </location>
</feature>
<dbReference type="AlphaFoldDB" id="A0AAV9AIL6"/>
<sequence length="111" mass="12470">MKMKEDTCRPLMLVRILLHLRVNVVAAHGINKSSRASSTIRCFHATGLCYAIQRDLYEILGVSKNASQDEIKKAFHAYTMDENQDAGGSMDKYLDKVVQAFSLNNHSRAVL</sequence>
<keyword evidence="1" id="KW-0732">Signal</keyword>
<organism evidence="3 4">
    <name type="scientific">Acorus gramineus</name>
    <name type="common">Dwarf sweet flag</name>
    <dbReference type="NCBI Taxonomy" id="55184"/>
    <lineage>
        <taxon>Eukaryota</taxon>
        <taxon>Viridiplantae</taxon>
        <taxon>Streptophyta</taxon>
        <taxon>Embryophyta</taxon>
        <taxon>Tracheophyta</taxon>
        <taxon>Spermatophyta</taxon>
        <taxon>Magnoliopsida</taxon>
        <taxon>Liliopsida</taxon>
        <taxon>Acoraceae</taxon>
        <taxon>Acorus</taxon>
    </lineage>
</organism>
<evidence type="ECO:0000256" key="1">
    <source>
        <dbReference type="SAM" id="SignalP"/>
    </source>
</evidence>
<dbReference type="Pfam" id="PF00226">
    <property type="entry name" value="DnaJ"/>
    <property type="match status" value="1"/>
</dbReference>
<dbReference type="InterPro" id="IPR001623">
    <property type="entry name" value="DnaJ_domain"/>
</dbReference>
<proteinExistence type="predicted"/>
<accession>A0AAV9AIL6</accession>
<dbReference type="SUPFAM" id="SSF46565">
    <property type="entry name" value="Chaperone J-domain"/>
    <property type="match status" value="1"/>
</dbReference>
<dbReference type="Proteomes" id="UP001179952">
    <property type="component" value="Unassembled WGS sequence"/>
</dbReference>
<reference evidence="3" key="2">
    <citation type="submission" date="2023-06" db="EMBL/GenBank/DDBJ databases">
        <authorList>
            <person name="Ma L."/>
            <person name="Liu K.-W."/>
            <person name="Li Z."/>
            <person name="Hsiao Y.-Y."/>
            <person name="Qi Y."/>
            <person name="Fu T."/>
            <person name="Tang G."/>
            <person name="Zhang D."/>
            <person name="Sun W.-H."/>
            <person name="Liu D.-K."/>
            <person name="Li Y."/>
            <person name="Chen G.-Z."/>
            <person name="Liu X.-D."/>
            <person name="Liao X.-Y."/>
            <person name="Jiang Y.-T."/>
            <person name="Yu X."/>
            <person name="Hao Y."/>
            <person name="Huang J."/>
            <person name="Zhao X.-W."/>
            <person name="Ke S."/>
            <person name="Chen Y.-Y."/>
            <person name="Wu W.-L."/>
            <person name="Hsu J.-L."/>
            <person name="Lin Y.-F."/>
            <person name="Huang M.-D."/>
            <person name="Li C.-Y."/>
            <person name="Huang L."/>
            <person name="Wang Z.-W."/>
            <person name="Zhao X."/>
            <person name="Zhong W.-Y."/>
            <person name="Peng D.-H."/>
            <person name="Ahmad S."/>
            <person name="Lan S."/>
            <person name="Zhang J.-S."/>
            <person name="Tsai W.-C."/>
            <person name="Van De Peer Y."/>
            <person name="Liu Z.-J."/>
        </authorList>
    </citation>
    <scope>NUCLEOTIDE SEQUENCE</scope>
    <source>
        <strain evidence="3">SCP</strain>
        <tissue evidence="3">Leaves</tissue>
    </source>
</reference>
<dbReference type="EMBL" id="JAUJYN010000009">
    <property type="protein sequence ID" value="KAK1264179.1"/>
    <property type="molecule type" value="Genomic_DNA"/>
</dbReference>
<gene>
    <name evidence="3" type="ORF">QJS04_geneDACA011940</name>
</gene>
<feature type="domain" description="J" evidence="2">
    <location>
        <begin position="55"/>
        <end position="79"/>
    </location>
</feature>
<dbReference type="Gene3D" id="1.10.287.110">
    <property type="entry name" value="DnaJ domain"/>
    <property type="match status" value="1"/>
</dbReference>
<dbReference type="CDD" id="cd06257">
    <property type="entry name" value="DnaJ"/>
    <property type="match status" value="1"/>
</dbReference>
<evidence type="ECO:0000313" key="4">
    <source>
        <dbReference type="Proteomes" id="UP001179952"/>
    </source>
</evidence>
<feature type="signal peptide" evidence="1">
    <location>
        <begin position="1"/>
        <end position="27"/>
    </location>
</feature>
<name>A0AAV9AIL6_ACOGR</name>